<dbReference type="SUPFAM" id="SSF89550">
    <property type="entry name" value="PHP domain-like"/>
    <property type="match status" value="1"/>
</dbReference>
<dbReference type="Gene3D" id="3.20.20.140">
    <property type="entry name" value="Metal-dependent hydrolases"/>
    <property type="match status" value="1"/>
</dbReference>
<dbReference type="Proteomes" id="UP001193389">
    <property type="component" value="Chromosome"/>
</dbReference>
<dbReference type="EMBL" id="AP018694">
    <property type="protein sequence ID" value="BBE16336.1"/>
    <property type="molecule type" value="Genomic_DNA"/>
</dbReference>
<dbReference type="KEGG" id="anf:AQPE_0473"/>
<sequence length="690" mass="76594">MKLYIQRKTKLICLILLFITVKQAGSQTIVLENQMVPLRIGNHPEWLNFSNAPQRELKIVFECTQNPTQKTLSLRQEDVKQKWLLQLNGKELGNLNIDENPMITYWAVPPDCLNNGQNSLLIEPADTTIDDIRIGNISLIDQPLLQLLSQGKVEISVTDGDNGYLVPARITVVGKDGALQPLAAPTDRYLATRTGCIYTGTGKVTFGLPAGVYTIYANHGFEYGVDSVKIVVKSGEILSKKLVISREVSTEGWISTDTHIHTNYYAGDGDATLMERAITIAGEGIELPVLTDHNVKSNLDSIANLLGMKKYYTPIVGFEYTTPLGHFNVFPVTIHTPVPDNHVKSWNDVADNLQKSDKPEITILNHALDNHNNFRPFDSKYHISCAGTDLRDWKFPAIAMEVINSSAQLTDYMRLYEEWFGMMNRGYNLTPVGASDSHTVSRYLVGQGRTYIKTKDTNPDKIEIKEAVKNFKDGKVMVSFGLLTEMVVDTKYGPGELVPSTSKELMVSVRVMGPGWTTANRIVLYANGIKIREDAILNGSGPGIKYFKTWKIPRPKYDVFLVAIAEGPGGNKPFWPVPKPYQNTSSSWIPRVFGSTGAIWIDGDGDGQHTSAYMYARKLIEVSKGNISNLIEKLTSYDAAVAIQVAAILQEQGDILSSPEVSKAIKKSTPMTKSGFKKFIAEYKISKTSR</sequence>
<feature type="chain" id="PRO_5024361339" evidence="1">
    <location>
        <begin position="25"/>
        <end position="690"/>
    </location>
</feature>
<proteinExistence type="predicted"/>
<name>A0A5K7S488_9BACT</name>
<dbReference type="RefSeq" id="WP_318349417.1">
    <property type="nucleotide sequence ID" value="NZ_AP018694.1"/>
</dbReference>
<reference evidence="2" key="1">
    <citation type="journal article" date="2020" name="Int. J. Syst. Evol. Microbiol.">
        <title>Aquipluma nitroreducens gen. nov. sp. nov., a novel facultatively anaerobic bacterium isolated from a freshwater lake.</title>
        <authorList>
            <person name="Watanabe M."/>
            <person name="Kojima H."/>
            <person name="Fukui M."/>
        </authorList>
    </citation>
    <scope>NUCLEOTIDE SEQUENCE</scope>
    <source>
        <strain evidence="2">MeG22</strain>
    </source>
</reference>
<keyword evidence="1" id="KW-0732">Signal</keyword>
<dbReference type="InterPro" id="IPR016195">
    <property type="entry name" value="Pol/histidinol_Pase-like"/>
</dbReference>
<keyword evidence="3" id="KW-1185">Reference proteome</keyword>
<evidence type="ECO:0000313" key="2">
    <source>
        <dbReference type="EMBL" id="BBE16336.1"/>
    </source>
</evidence>
<dbReference type="AlphaFoldDB" id="A0A5K7S488"/>
<evidence type="ECO:0000256" key="1">
    <source>
        <dbReference type="SAM" id="SignalP"/>
    </source>
</evidence>
<feature type="signal peptide" evidence="1">
    <location>
        <begin position="1"/>
        <end position="24"/>
    </location>
</feature>
<gene>
    <name evidence="2" type="ORF">AQPE_0473</name>
</gene>
<protein>
    <submittedName>
        <fullName evidence="2">PHP domain protein</fullName>
    </submittedName>
</protein>
<evidence type="ECO:0000313" key="3">
    <source>
        <dbReference type="Proteomes" id="UP001193389"/>
    </source>
</evidence>
<accession>A0A5K7S488</accession>
<dbReference type="NCBIfam" id="NF038032">
    <property type="entry name" value="CehA_McbA_metalo"/>
    <property type="match status" value="1"/>
</dbReference>
<organism evidence="2 3">
    <name type="scientific">Aquipluma nitroreducens</name>
    <dbReference type="NCBI Taxonomy" id="2010828"/>
    <lineage>
        <taxon>Bacteria</taxon>
        <taxon>Pseudomonadati</taxon>
        <taxon>Bacteroidota</taxon>
        <taxon>Bacteroidia</taxon>
        <taxon>Marinilabiliales</taxon>
        <taxon>Prolixibacteraceae</taxon>
        <taxon>Aquipluma</taxon>
    </lineage>
</organism>